<keyword evidence="2" id="KW-0732">Signal</keyword>
<name>A0A9P9FKG9_9HYPO</name>
<evidence type="ECO:0000313" key="3">
    <source>
        <dbReference type="EMBL" id="KAH7165390.1"/>
    </source>
</evidence>
<feature type="region of interest" description="Disordered" evidence="1">
    <location>
        <begin position="24"/>
        <end position="70"/>
    </location>
</feature>
<evidence type="ECO:0000256" key="1">
    <source>
        <dbReference type="SAM" id="MobiDB-lite"/>
    </source>
</evidence>
<feature type="signal peptide" evidence="2">
    <location>
        <begin position="1"/>
        <end position="18"/>
    </location>
</feature>
<accession>A0A9P9FKG9</accession>
<protein>
    <submittedName>
        <fullName evidence="3">Uncharacterized protein</fullName>
    </submittedName>
</protein>
<gene>
    <name evidence="3" type="ORF">EDB81DRAFT_877779</name>
</gene>
<comment type="caution">
    <text evidence="3">The sequence shown here is derived from an EMBL/GenBank/DDBJ whole genome shotgun (WGS) entry which is preliminary data.</text>
</comment>
<feature type="chain" id="PRO_5040198030" evidence="2">
    <location>
        <begin position="19"/>
        <end position="142"/>
    </location>
</feature>
<keyword evidence="4" id="KW-1185">Reference proteome</keyword>
<dbReference type="AlphaFoldDB" id="A0A9P9FKG9"/>
<reference evidence="3" key="1">
    <citation type="journal article" date="2021" name="Nat. Commun.">
        <title>Genetic determinants of endophytism in the Arabidopsis root mycobiome.</title>
        <authorList>
            <person name="Mesny F."/>
            <person name="Miyauchi S."/>
            <person name="Thiergart T."/>
            <person name="Pickel B."/>
            <person name="Atanasova L."/>
            <person name="Karlsson M."/>
            <person name="Huettel B."/>
            <person name="Barry K.W."/>
            <person name="Haridas S."/>
            <person name="Chen C."/>
            <person name="Bauer D."/>
            <person name="Andreopoulos W."/>
            <person name="Pangilinan J."/>
            <person name="LaButti K."/>
            <person name="Riley R."/>
            <person name="Lipzen A."/>
            <person name="Clum A."/>
            <person name="Drula E."/>
            <person name="Henrissat B."/>
            <person name="Kohler A."/>
            <person name="Grigoriev I.V."/>
            <person name="Martin F.M."/>
            <person name="Hacquard S."/>
        </authorList>
    </citation>
    <scope>NUCLEOTIDE SEQUENCE</scope>
    <source>
        <strain evidence="3">MPI-CAGE-AT-0147</strain>
    </source>
</reference>
<dbReference type="OrthoDB" id="3542181at2759"/>
<sequence length="142" mass="14997">MKLPYTFVALCFASIVAALPASTTSPATTTTKTHEVASTPTETSTRDSISPTRCLRPRQSSPDEDNPPSYVPIVTAAPTQDEALASLGWVQTTYYECRTRDGTEHCGWHIPVAKKGSAGATNRGSAWGVALVAAGAVGWMVI</sequence>
<feature type="compositionally biased region" description="Polar residues" evidence="1">
    <location>
        <begin position="36"/>
        <end position="51"/>
    </location>
</feature>
<proteinExistence type="predicted"/>
<organism evidence="3 4">
    <name type="scientific">Dactylonectria macrodidyma</name>
    <dbReference type="NCBI Taxonomy" id="307937"/>
    <lineage>
        <taxon>Eukaryota</taxon>
        <taxon>Fungi</taxon>
        <taxon>Dikarya</taxon>
        <taxon>Ascomycota</taxon>
        <taxon>Pezizomycotina</taxon>
        <taxon>Sordariomycetes</taxon>
        <taxon>Hypocreomycetidae</taxon>
        <taxon>Hypocreales</taxon>
        <taxon>Nectriaceae</taxon>
        <taxon>Dactylonectria</taxon>
    </lineage>
</organism>
<evidence type="ECO:0000256" key="2">
    <source>
        <dbReference type="SAM" id="SignalP"/>
    </source>
</evidence>
<dbReference type="EMBL" id="JAGMUV010000003">
    <property type="protein sequence ID" value="KAH7165390.1"/>
    <property type="molecule type" value="Genomic_DNA"/>
</dbReference>
<dbReference type="Proteomes" id="UP000738349">
    <property type="component" value="Unassembled WGS sequence"/>
</dbReference>
<evidence type="ECO:0000313" key="4">
    <source>
        <dbReference type="Proteomes" id="UP000738349"/>
    </source>
</evidence>